<proteinExistence type="inferred from homology"/>
<keyword evidence="2" id="KW-0809">Transit peptide</keyword>
<sequence>MSLIKAVNVLSSPFLQNFLRTGNAFSTPDFVRNVYKFRRRHVANKHWKPEFRKLRGLKMIKIDLPTFNKEKELEDMTPEETRSWRKERGLQPVRPWHEKPFAPLTLAEVIDEYVPPEGDGKLSPLNSAGAQQKYEWLKKKTTSWKELRTIRRYEEDFELYPEFVDKAQEIYIKAHEALAANDEENLIKHTTEKAYPLMLFNSKFKTIRWKFIKSLEPPRVCHIRTAEMLTKDNKFGQITVRFHTQQILAIYDRFGRLMYGSETVAKDVLEYVVFEKHLPNLYGTWRLHHKIIPDWLPEPEPASRTYVMSKEEKELGTAKVADIEKANTIFKVPQ</sequence>
<dbReference type="GO" id="GO:1990904">
    <property type="term" value="C:ribonucleoprotein complex"/>
    <property type="evidence" value="ECO:0007669"/>
    <property type="project" value="UniProtKB-KW"/>
</dbReference>
<keyword evidence="4" id="KW-0496">Mitochondrion</keyword>
<dbReference type="InterPro" id="IPR032710">
    <property type="entry name" value="NTF2-like_dom_sf"/>
</dbReference>
<evidence type="ECO:0000256" key="6">
    <source>
        <dbReference type="ARBA" id="ARBA00038073"/>
    </source>
</evidence>
<protein>
    <recommendedName>
        <fullName evidence="7">Large ribosomal subunit protein mL45</fullName>
    </recommendedName>
    <alternativeName>
        <fullName evidence="8">39S ribosomal protein L45, mitochondrial</fullName>
    </alternativeName>
</protein>
<evidence type="ECO:0000313" key="10">
    <source>
        <dbReference type="EMBL" id="KAK7601409.1"/>
    </source>
</evidence>
<dbReference type="PANTHER" id="PTHR28554:SF1">
    <property type="entry name" value="LARGE RIBOSOMAL SUBUNIT PROTEIN ML45"/>
    <property type="match status" value="1"/>
</dbReference>
<dbReference type="GO" id="GO:0005739">
    <property type="term" value="C:mitochondrion"/>
    <property type="evidence" value="ECO:0007669"/>
    <property type="project" value="UniProtKB-SubCell"/>
</dbReference>
<accession>A0AAN9TYU9</accession>
<keyword evidence="5" id="KW-0687">Ribonucleoprotein</keyword>
<evidence type="ECO:0000256" key="8">
    <source>
        <dbReference type="ARBA" id="ARBA00043031"/>
    </source>
</evidence>
<dbReference type="GO" id="GO:0005840">
    <property type="term" value="C:ribosome"/>
    <property type="evidence" value="ECO:0007669"/>
    <property type="project" value="UniProtKB-KW"/>
</dbReference>
<evidence type="ECO:0000256" key="4">
    <source>
        <dbReference type="ARBA" id="ARBA00023128"/>
    </source>
</evidence>
<dbReference type="Proteomes" id="UP001367676">
    <property type="component" value="Unassembled WGS sequence"/>
</dbReference>
<dbReference type="EMBL" id="JBBCAQ010000010">
    <property type="protein sequence ID" value="KAK7601409.1"/>
    <property type="molecule type" value="Genomic_DNA"/>
</dbReference>
<keyword evidence="11" id="KW-1185">Reference proteome</keyword>
<comment type="similarity">
    <text evidence="6">Belongs to the mitochondrion-specific ribosomal protein mL45 family.</text>
</comment>
<evidence type="ECO:0000256" key="5">
    <source>
        <dbReference type="ARBA" id="ARBA00023274"/>
    </source>
</evidence>
<dbReference type="PANTHER" id="PTHR28554">
    <property type="entry name" value="39S RIBOSOMAL PROTEIN L45, MITOCHONDRIAL"/>
    <property type="match status" value="1"/>
</dbReference>
<name>A0AAN9TYU9_9HEMI</name>
<evidence type="ECO:0000256" key="3">
    <source>
        <dbReference type="ARBA" id="ARBA00022980"/>
    </source>
</evidence>
<dbReference type="SUPFAM" id="SSF54427">
    <property type="entry name" value="NTF2-like"/>
    <property type="match status" value="1"/>
</dbReference>
<reference evidence="10 11" key="1">
    <citation type="submission" date="2024-03" db="EMBL/GenBank/DDBJ databases">
        <title>Adaptation during the transition from Ophiocordyceps entomopathogen to insect associate is accompanied by gene loss and intensified selection.</title>
        <authorList>
            <person name="Ward C.M."/>
            <person name="Onetto C.A."/>
            <person name="Borneman A.R."/>
        </authorList>
    </citation>
    <scope>NUCLEOTIDE SEQUENCE [LARGE SCALE GENOMIC DNA]</scope>
    <source>
        <strain evidence="10">AWRI1</strain>
        <tissue evidence="10">Single Adult Female</tissue>
    </source>
</reference>
<dbReference type="InterPro" id="IPR007379">
    <property type="entry name" value="Tim44-like_dom"/>
</dbReference>
<dbReference type="Pfam" id="PF04280">
    <property type="entry name" value="Tim44"/>
    <property type="match status" value="1"/>
</dbReference>
<evidence type="ECO:0000256" key="1">
    <source>
        <dbReference type="ARBA" id="ARBA00004173"/>
    </source>
</evidence>
<dbReference type="AlphaFoldDB" id="A0AAN9TYU9"/>
<evidence type="ECO:0000313" key="11">
    <source>
        <dbReference type="Proteomes" id="UP001367676"/>
    </source>
</evidence>
<evidence type="ECO:0000256" key="7">
    <source>
        <dbReference type="ARBA" id="ARBA00039448"/>
    </source>
</evidence>
<keyword evidence="3" id="KW-0689">Ribosomal protein</keyword>
<dbReference type="InterPro" id="IPR051975">
    <property type="entry name" value="mtLSU_mL45"/>
</dbReference>
<dbReference type="Gene3D" id="3.10.450.240">
    <property type="match status" value="1"/>
</dbReference>
<gene>
    <name evidence="10" type="ORF">V9T40_008850</name>
</gene>
<comment type="subcellular location">
    <subcellularLocation>
        <location evidence="1">Mitochondrion</location>
    </subcellularLocation>
</comment>
<comment type="caution">
    <text evidence="10">The sequence shown here is derived from an EMBL/GenBank/DDBJ whole genome shotgun (WGS) entry which is preliminary data.</text>
</comment>
<feature type="domain" description="Tim44-like" evidence="9">
    <location>
        <begin position="143"/>
        <end position="292"/>
    </location>
</feature>
<dbReference type="FunFam" id="3.10.450.240:FF:000003">
    <property type="entry name" value="39S ribosomal protein L45, mitochondrial"/>
    <property type="match status" value="1"/>
</dbReference>
<evidence type="ECO:0000256" key="2">
    <source>
        <dbReference type="ARBA" id="ARBA00022946"/>
    </source>
</evidence>
<evidence type="ECO:0000259" key="9">
    <source>
        <dbReference type="SMART" id="SM00978"/>
    </source>
</evidence>
<dbReference type="SMART" id="SM00978">
    <property type="entry name" value="Tim44"/>
    <property type="match status" value="1"/>
</dbReference>
<organism evidence="10 11">
    <name type="scientific">Parthenolecanium corni</name>
    <dbReference type="NCBI Taxonomy" id="536013"/>
    <lineage>
        <taxon>Eukaryota</taxon>
        <taxon>Metazoa</taxon>
        <taxon>Ecdysozoa</taxon>
        <taxon>Arthropoda</taxon>
        <taxon>Hexapoda</taxon>
        <taxon>Insecta</taxon>
        <taxon>Pterygota</taxon>
        <taxon>Neoptera</taxon>
        <taxon>Paraneoptera</taxon>
        <taxon>Hemiptera</taxon>
        <taxon>Sternorrhyncha</taxon>
        <taxon>Coccoidea</taxon>
        <taxon>Coccidae</taxon>
        <taxon>Parthenolecanium</taxon>
    </lineage>
</organism>